<evidence type="ECO:0000313" key="2">
    <source>
        <dbReference type="EMBL" id="MBD1362718.1"/>
    </source>
</evidence>
<dbReference type="InterPro" id="IPR046532">
    <property type="entry name" value="DUF6597"/>
</dbReference>
<name>A0ABR7WKS7_9SPHI</name>
<gene>
    <name evidence="2" type="ORF">IDJ77_02750</name>
</gene>
<accession>A0ABR7WKS7</accession>
<proteinExistence type="predicted"/>
<dbReference type="Proteomes" id="UP000606600">
    <property type="component" value="Unassembled WGS sequence"/>
</dbReference>
<comment type="caution">
    <text evidence="2">The sequence shown here is derived from an EMBL/GenBank/DDBJ whole genome shotgun (WGS) entry which is preliminary data.</text>
</comment>
<dbReference type="RefSeq" id="WP_191187383.1">
    <property type="nucleotide sequence ID" value="NZ_JACWMY010000001.1"/>
</dbReference>
<sequence>MRYTEFHPGGILKDYVQCYFVCETDTAVFTNDKVYATGSIEIMFNLGSDGPQQIKNGDRVTQPDIQLWGQTIHPLAFTSFGKHAMLGIRFFTHTAACFFNERVEEFNNQVIDLKDIGGKEVATLHLKLLEAASLGQRIESRKY</sequence>
<protein>
    <recommendedName>
        <fullName evidence="1">DUF6597 domain-containing protein</fullName>
    </recommendedName>
</protein>
<keyword evidence="3" id="KW-1185">Reference proteome</keyword>
<dbReference type="EMBL" id="JACWMY010000001">
    <property type="protein sequence ID" value="MBD1362718.1"/>
    <property type="molecule type" value="Genomic_DNA"/>
</dbReference>
<organism evidence="2 3">
    <name type="scientific">Mucilaginibacter pankratovii</name>
    <dbReference type="NCBI Taxonomy" id="2772110"/>
    <lineage>
        <taxon>Bacteria</taxon>
        <taxon>Pseudomonadati</taxon>
        <taxon>Bacteroidota</taxon>
        <taxon>Sphingobacteriia</taxon>
        <taxon>Sphingobacteriales</taxon>
        <taxon>Sphingobacteriaceae</taxon>
        <taxon>Mucilaginibacter</taxon>
    </lineage>
</organism>
<reference evidence="2 3" key="1">
    <citation type="submission" date="2020-09" db="EMBL/GenBank/DDBJ databases">
        <title>Novel species of Mucilaginibacter isolated from a glacier on the Tibetan Plateau.</title>
        <authorList>
            <person name="Liu Q."/>
            <person name="Xin Y.-H."/>
        </authorList>
    </citation>
    <scope>NUCLEOTIDE SEQUENCE [LARGE SCALE GENOMIC DNA]</scope>
    <source>
        <strain evidence="2 3">ZT4R22</strain>
    </source>
</reference>
<evidence type="ECO:0000313" key="3">
    <source>
        <dbReference type="Proteomes" id="UP000606600"/>
    </source>
</evidence>
<dbReference type="Pfam" id="PF20240">
    <property type="entry name" value="DUF6597"/>
    <property type="match status" value="1"/>
</dbReference>
<feature type="domain" description="DUF6597" evidence="1">
    <location>
        <begin position="5"/>
        <end position="112"/>
    </location>
</feature>
<evidence type="ECO:0000259" key="1">
    <source>
        <dbReference type="Pfam" id="PF20240"/>
    </source>
</evidence>